<organism evidence="3 5">
    <name type="scientific">Adineta ricciae</name>
    <name type="common">Rotifer</name>
    <dbReference type="NCBI Taxonomy" id="249248"/>
    <lineage>
        <taxon>Eukaryota</taxon>
        <taxon>Metazoa</taxon>
        <taxon>Spiralia</taxon>
        <taxon>Gnathifera</taxon>
        <taxon>Rotifera</taxon>
        <taxon>Eurotatoria</taxon>
        <taxon>Bdelloidea</taxon>
        <taxon>Adinetida</taxon>
        <taxon>Adinetidae</taxon>
        <taxon>Adineta</taxon>
    </lineage>
</organism>
<dbReference type="PANTHER" id="PTHR12121">
    <property type="entry name" value="CARBON CATABOLITE REPRESSOR PROTEIN 4"/>
    <property type="match status" value="1"/>
</dbReference>
<feature type="signal peptide" evidence="1">
    <location>
        <begin position="1"/>
        <end position="20"/>
    </location>
</feature>
<accession>A0A813QHL4</accession>
<dbReference type="EMBL" id="CAJNOR010000039">
    <property type="protein sequence ID" value="CAF0768027.1"/>
    <property type="molecule type" value="Genomic_DNA"/>
</dbReference>
<evidence type="ECO:0000313" key="3">
    <source>
        <dbReference type="EMBL" id="CAF0768027.1"/>
    </source>
</evidence>
<protein>
    <recommendedName>
        <fullName evidence="2">Endonuclease/exonuclease/phosphatase domain-containing protein</fullName>
    </recommendedName>
</protein>
<dbReference type="Proteomes" id="UP000663852">
    <property type="component" value="Unassembled WGS sequence"/>
</dbReference>
<dbReference type="PANTHER" id="PTHR12121:SF36">
    <property type="entry name" value="ENDONUCLEASE_EXONUCLEASE_PHOSPHATASE DOMAIN-CONTAINING PROTEIN"/>
    <property type="match status" value="1"/>
</dbReference>
<dbReference type="InterPro" id="IPR005135">
    <property type="entry name" value="Endo/exonuclease/phosphatase"/>
</dbReference>
<evidence type="ECO:0000256" key="1">
    <source>
        <dbReference type="SAM" id="SignalP"/>
    </source>
</evidence>
<dbReference type="SUPFAM" id="SSF56219">
    <property type="entry name" value="DNase I-like"/>
    <property type="match status" value="1"/>
</dbReference>
<dbReference type="Gene3D" id="3.60.10.10">
    <property type="entry name" value="Endonuclease/exonuclease/phosphatase"/>
    <property type="match status" value="1"/>
</dbReference>
<dbReference type="OrthoDB" id="276515at2759"/>
<name>A0A813QHL4_ADIRI</name>
<dbReference type="EMBL" id="CAJNOJ010000202">
    <property type="protein sequence ID" value="CAF1283468.1"/>
    <property type="molecule type" value="Genomic_DNA"/>
</dbReference>
<reference evidence="3" key="1">
    <citation type="submission" date="2021-02" db="EMBL/GenBank/DDBJ databases">
        <authorList>
            <person name="Nowell W R."/>
        </authorList>
    </citation>
    <scope>NUCLEOTIDE SEQUENCE</scope>
</reference>
<dbReference type="InterPro" id="IPR050410">
    <property type="entry name" value="CCR4/nocturin_mRNA_transcr"/>
</dbReference>
<dbReference type="GO" id="GO:0000175">
    <property type="term" value="F:3'-5'-RNA exonuclease activity"/>
    <property type="evidence" value="ECO:0007669"/>
    <property type="project" value="TreeGrafter"/>
</dbReference>
<gene>
    <name evidence="4" type="ORF">EDS130_LOCUS29688</name>
    <name evidence="3" type="ORF">XAT740_LOCUS1299</name>
</gene>
<evidence type="ECO:0000313" key="5">
    <source>
        <dbReference type="Proteomes" id="UP000663828"/>
    </source>
</evidence>
<dbReference type="InterPro" id="IPR036691">
    <property type="entry name" value="Endo/exonu/phosph_ase_sf"/>
</dbReference>
<comment type="caution">
    <text evidence="3">The sequence shown here is derived from an EMBL/GenBank/DDBJ whole genome shotgun (WGS) entry which is preliminary data.</text>
</comment>
<keyword evidence="5" id="KW-1185">Reference proteome</keyword>
<evidence type="ECO:0000313" key="4">
    <source>
        <dbReference type="EMBL" id="CAF1283468.1"/>
    </source>
</evidence>
<sequence length="387" mass="45754">MRTKLLILFSLLIPIPIALLFTYPRYTEQDDFNMLQQYLSIKEDRLSVMTFNIRLDGIERDLNNHFTKRISRLTKTIESWQPAILGVQEPFAGQLLHWHSHLPNYYQYVGYRYHSMNKKHQTISSEQDFQVAILYNEQRLELLEHDYLWLSKTPRTVGSKDWNSHGVRTLNIARFKLINTDLPTEVLVFNTHLDVQSEQARQEQSKLIRSTINQWQEKYPSAAVLLLGDFNSMPNQTTYQILTFSDFLRDTWIECKSHATDCLSNVFSSTFHGWFGALVHTYGIQLLQTILFTFHGTGVQIPYNIPTHYSDYIDVIKELFKFCRLLNWSDMISSWSSHRFHVDWILYRNSLDRSRYLQPRFISVVDVRSGNYSSDHFPVIALFDYRP</sequence>
<dbReference type="Proteomes" id="UP000663828">
    <property type="component" value="Unassembled WGS sequence"/>
</dbReference>
<feature type="domain" description="Endonuclease/exonuclease/phosphatase" evidence="2">
    <location>
        <begin position="49"/>
        <end position="376"/>
    </location>
</feature>
<dbReference type="AlphaFoldDB" id="A0A813QHL4"/>
<dbReference type="Pfam" id="PF03372">
    <property type="entry name" value="Exo_endo_phos"/>
    <property type="match status" value="1"/>
</dbReference>
<keyword evidence="1" id="KW-0732">Signal</keyword>
<feature type="chain" id="PRO_5035597587" description="Endonuclease/exonuclease/phosphatase domain-containing protein" evidence="1">
    <location>
        <begin position="21"/>
        <end position="387"/>
    </location>
</feature>
<evidence type="ECO:0000259" key="2">
    <source>
        <dbReference type="Pfam" id="PF03372"/>
    </source>
</evidence>
<proteinExistence type="predicted"/>